<evidence type="ECO:0000313" key="4">
    <source>
        <dbReference type="EMBL" id="CAH3160352.1"/>
    </source>
</evidence>
<gene>
    <name evidence="4" type="ORF">PLOB_00004131</name>
</gene>
<feature type="signal peptide" evidence="2">
    <location>
        <begin position="1"/>
        <end position="24"/>
    </location>
</feature>
<evidence type="ECO:0000259" key="3">
    <source>
        <dbReference type="SMART" id="SM00254"/>
    </source>
</evidence>
<dbReference type="Proteomes" id="UP001159405">
    <property type="component" value="Unassembled WGS sequence"/>
</dbReference>
<proteinExistence type="predicted"/>
<dbReference type="Pfam" id="PF01549">
    <property type="entry name" value="ShK"/>
    <property type="match status" value="2"/>
</dbReference>
<evidence type="ECO:0000256" key="1">
    <source>
        <dbReference type="ARBA" id="ARBA00022656"/>
    </source>
</evidence>
<evidence type="ECO:0000256" key="2">
    <source>
        <dbReference type="SAM" id="SignalP"/>
    </source>
</evidence>
<feature type="domain" description="ShKT" evidence="3">
    <location>
        <begin position="111"/>
        <end position="143"/>
    </location>
</feature>
<reference evidence="4 5" key="1">
    <citation type="submission" date="2022-05" db="EMBL/GenBank/DDBJ databases">
        <authorList>
            <consortium name="Genoscope - CEA"/>
            <person name="William W."/>
        </authorList>
    </citation>
    <scope>NUCLEOTIDE SEQUENCE [LARGE SCALE GENOMIC DNA]</scope>
</reference>
<keyword evidence="1" id="KW-0800">Toxin</keyword>
<evidence type="ECO:0000313" key="5">
    <source>
        <dbReference type="Proteomes" id="UP001159405"/>
    </source>
</evidence>
<dbReference type="EMBL" id="CALNXK010000116">
    <property type="protein sequence ID" value="CAH3160352.1"/>
    <property type="molecule type" value="Genomic_DNA"/>
</dbReference>
<comment type="caution">
    <text evidence="4">The sequence shown here is derived from an EMBL/GenBank/DDBJ whole genome shotgun (WGS) entry which is preliminary data.</text>
</comment>
<keyword evidence="2" id="KW-0732">Signal</keyword>
<dbReference type="SMART" id="SM00254">
    <property type="entry name" value="ShKT"/>
    <property type="match status" value="2"/>
</dbReference>
<name>A0ABN8QBC4_9CNID</name>
<keyword evidence="5" id="KW-1185">Reference proteome</keyword>
<organism evidence="4 5">
    <name type="scientific">Porites lobata</name>
    <dbReference type="NCBI Taxonomy" id="104759"/>
    <lineage>
        <taxon>Eukaryota</taxon>
        <taxon>Metazoa</taxon>
        <taxon>Cnidaria</taxon>
        <taxon>Anthozoa</taxon>
        <taxon>Hexacorallia</taxon>
        <taxon>Scleractinia</taxon>
        <taxon>Fungiina</taxon>
        <taxon>Poritidae</taxon>
        <taxon>Porites</taxon>
    </lineage>
</organism>
<feature type="domain" description="ShKT" evidence="3">
    <location>
        <begin position="155"/>
        <end position="190"/>
    </location>
</feature>
<dbReference type="InterPro" id="IPR003582">
    <property type="entry name" value="ShKT_dom"/>
</dbReference>
<accession>A0ABN8QBC4</accession>
<sequence>MKTSYEFVLLSLLVAFSWESPLNAQPPKQSVRQLTMLLRRRRDGKRCVTPAKRIQQDLGTKISNPVSSRMKFFSALSNSLYESFLGHSMNIFRVDLEEDSIPRRAISEDSGCYDQSPSCSYWALTGQCHNNPNLQRSCCLWCNHMKTLLQVKDFSCHDKYSVHDCYRWAVQDECYKNPAFMLQFCCNSCRIEDVVIPW</sequence>
<feature type="chain" id="PRO_5047475068" description="ShKT domain-containing protein" evidence="2">
    <location>
        <begin position="25"/>
        <end position="198"/>
    </location>
</feature>
<protein>
    <recommendedName>
        <fullName evidence="3">ShKT domain-containing protein</fullName>
    </recommendedName>
</protein>